<protein>
    <recommendedName>
        <fullName evidence="5">Thioredoxin domain-containing protein</fullName>
    </recommendedName>
</protein>
<evidence type="ECO:0000313" key="4">
    <source>
        <dbReference type="Proteomes" id="UP001370490"/>
    </source>
</evidence>
<organism evidence="3 4">
    <name type="scientific">Dillenia turbinata</name>
    <dbReference type="NCBI Taxonomy" id="194707"/>
    <lineage>
        <taxon>Eukaryota</taxon>
        <taxon>Viridiplantae</taxon>
        <taxon>Streptophyta</taxon>
        <taxon>Embryophyta</taxon>
        <taxon>Tracheophyta</taxon>
        <taxon>Spermatophyta</taxon>
        <taxon>Magnoliopsida</taxon>
        <taxon>eudicotyledons</taxon>
        <taxon>Gunneridae</taxon>
        <taxon>Pentapetalae</taxon>
        <taxon>Dilleniales</taxon>
        <taxon>Dilleniaceae</taxon>
        <taxon>Dillenia</taxon>
    </lineage>
</organism>
<dbReference type="Proteomes" id="UP001370490">
    <property type="component" value="Unassembled WGS sequence"/>
</dbReference>
<dbReference type="InterPro" id="IPR044794">
    <property type="entry name" value="APRL5/7"/>
</dbReference>
<comment type="caution">
    <text evidence="3">The sequence shown here is derived from an EMBL/GenBank/DDBJ whole genome shotgun (WGS) entry which is preliminary data.</text>
</comment>
<reference evidence="3 4" key="1">
    <citation type="submission" date="2023-12" db="EMBL/GenBank/DDBJ databases">
        <title>A high-quality genome assembly for Dillenia turbinata (Dilleniales).</title>
        <authorList>
            <person name="Chanderbali A."/>
        </authorList>
    </citation>
    <scope>NUCLEOTIDE SEQUENCE [LARGE SCALE GENOMIC DNA]</scope>
    <source>
        <strain evidence="3">LSX21</strain>
        <tissue evidence="3">Leaf</tissue>
    </source>
</reference>
<evidence type="ECO:0000256" key="1">
    <source>
        <dbReference type="SAM" id="Phobius"/>
    </source>
</evidence>
<dbReference type="Gene3D" id="3.40.30.10">
    <property type="entry name" value="Glutaredoxin"/>
    <property type="match status" value="1"/>
</dbReference>
<keyword evidence="1" id="KW-0812">Transmembrane</keyword>
<keyword evidence="1" id="KW-1133">Transmembrane helix</keyword>
<proteinExistence type="predicted"/>
<keyword evidence="2" id="KW-0732">Signal</keyword>
<evidence type="ECO:0000256" key="2">
    <source>
        <dbReference type="SAM" id="SignalP"/>
    </source>
</evidence>
<dbReference type="SUPFAM" id="SSF52833">
    <property type="entry name" value="Thioredoxin-like"/>
    <property type="match status" value="1"/>
</dbReference>
<dbReference type="PANTHER" id="PTHR47126">
    <property type="entry name" value="5'-ADENYLYLSULFATE REDUCTASE-LIKE 7"/>
    <property type="match status" value="1"/>
</dbReference>
<gene>
    <name evidence="3" type="ORF">RJ641_027364</name>
</gene>
<keyword evidence="1" id="KW-0472">Membrane</keyword>
<feature type="transmembrane region" description="Helical" evidence="1">
    <location>
        <begin position="201"/>
        <end position="218"/>
    </location>
</feature>
<dbReference type="AlphaFoldDB" id="A0AAN8ZLK1"/>
<name>A0AAN8ZLK1_9MAGN</name>
<dbReference type="EMBL" id="JBAMMX010000004">
    <property type="protein sequence ID" value="KAK6941987.1"/>
    <property type="molecule type" value="Genomic_DNA"/>
</dbReference>
<accession>A0AAN8ZLK1</accession>
<evidence type="ECO:0000313" key="3">
    <source>
        <dbReference type="EMBL" id="KAK6941987.1"/>
    </source>
</evidence>
<feature type="chain" id="PRO_5042882002" description="Thioredoxin domain-containing protein" evidence="2">
    <location>
        <begin position="29"/>
        <end position="301"/>
    </location>
</feature>
<dbReference type="PANTHER" id="PTHR47126:SF3">
    <property type="entry name" value="5'-ADENYLYLSULFATE REDUCTASE-LIKE 5"/>
    <property type="match status" value="1"/>
</dbReference>
<keyword evidence="4" id="KW-1185">Reference proteome</keyword>
<evidence type="ECO:0008006" key="5">
    <source>
        <dbReference type="Google" id="ProtNLM"/>
    </source>
</evidence>
<feature type="signal peptide" evidence="2">
    <location>
        <begin position="1"/>
        <end position="28"/>
    </location>
</feature>
<dbReference type="InterPro" id="IPR036249">
    <property type="entry name" value="Thioredoxin-like_sf"/>
</dbReference>
<sequence length="301" mass="34062">MAVSSVSMVVPIVIVCVVVTSSIPGVSSSPSCPHQSVFFLNNLQSQCPLFLSPIPPLQVNGSFLDRSLNFKQGNVYIAVLFYASWCPFSHSSYKLFEILSSMFPKIQHLVIEKSSAMPSVFSRYGVHSLPSILILNQKSRVKYHGPKDLPSLVKFYEKTTGLQPTRYLAWDESLSSVRIEKTIMQPWHESSLKEILNREPYLALSFIFLILKLVLLILPKIISCLRTFWNSYVPHLNLEIFGETSQILGRVLRMIDMKRVWTKLRLLKTRNLHESARSGRAWASSLASVSLGERSWAGRSS</sequence>